<dbReference type="EMBL" id="JBHUOP010000003">
    <property type="protein sequence ID" value="MFD2840420.1"/>
    <property type="molecule type" value="Genomic_DNA"/>
</dbReference>
<organism evidence="2 3">
    <name type="scientific">Populibacterium corticicola</name>
    <dbReference type="NCBI Taxonomy" id="1812826"/>
    <lineage>
        <taxon>Bacteria</taxon>
        <taxon>Bacillati</taxon>
        <taxon>Actinomycetota</taxon>
        <taxon>Actinomycetes</taxon>
        <taxon>Micrococcales</taxon>
        <taxon>Jonesiaceae</taxon>
        <taxon>Populibacterium</taxon>
    </lineage>
</organism>
<evidence type="ECO:0000313" key="3">
    <source>
        <dbReference type="Proteomes" id="UP001597391"/>
    </source>
</evidence>
<comment type="caution">
    <text evidence="2">The sequence shown here is derived from an EMBL/GenBank/DDBJ whole genome shotgun (WGS) entry which is preliminary data.</text>
</comment>
<accession>A0ABW5XEK6</accession>
<proteinExistence type="predicted"/>
<dbReference type="RefSeq" id="WP_377466258.1">
    <property type="nucleotide sequence ID" value="NZ_JBHUOP010000003.1"/>
</dbReference>
<feature type="domain" description="YdhG-like" evidence="1">
    <location>
        <begin position="32"/>
        <end position="127"/>
    </location>
</feature>
<protein>
    <submittedName>
        <fullName evidence="2">DUF1801 domain-containing protein</fullName>
    </submittedName>
</protein>
<sequence length="138" mass="14964">MAKTHPHIESPTSGQLAELAVERPEKLVEVYVKLHELVLEALPDVKHSVDTVDHAVGYGAHQYGYNGWGMAAVTPFGKWVSLTLLQGAKLDDPLGLLTGTSTMRHVKLCDPAKVDEHRAALHDLIIAASTLNDPTPND</sequence>
<gene>
    <name evidence="2" type="ORF">ACFSYH_07515</name>
</gene>
<name>A0ABW5XEK6_9MICO</name>
<dbReference type="SUPFAM" id="SSF159888">
    <property type="entry name" value="YdhG-like"/>
    <property type="match status" value="1"/>
</dbReference>
<dbReference type="Proteomes" id="UP001597391">
    <property type="component" value="Unassembled WGS sequence"/>
</dbReference>
<evidence type="ECO:0000313" key="2">
    <source>
        <dbReference type="EMBL" id="MFD2840420.1"/>
    </source>
</evidence>
<evidence type="ECO:0000259" key="1">
    <source>
        <dbReference type="Pfam" id="PF08818"/>
    </source>
</evidence>
<dbReference type="InterPro" id="IPR014922">
    <property type="entry name" value="YdhG-like"/>
</dbReference>
<keyword evidence="3" id="KW-1185">Reference proteome</keyword>
<reference evidence="3" key="1">
    <citation type="journal article" date="2019" name="Int. J. Syst. Evol. Microbiol.">
        <title>The Global Catalogue of Microorganisms (GCM) 10K type strain sequencing project: providing services to taxonomists for standard genome sequencing and annotation.</title>
        <authorList>
            <consortium name="The Broad Institute Genomics Platform"/>
            <consortium name="The Broad Institute Genome Sequencing Center for Infectious Disease"/>
            <person name="Wu L."/>
            <person name="Ma J."/>
        </authorList>
    </citation>
    <scope>NUCLEOTIDE SEQUENCE [LARGE SCALE GENOMIC DNA]</scope>
    <source>
        <strain evidence="3">KCTC 33576</strain>
    </source>
</reference>
<dbReference type="Pfam" id="PF08818">
    <property type="entry name" value="DUF1801"/>
    <property type="match status" value="1"/>
</dbReference>